<comment type="subcellular location">
    <subcellularLocation>
        <location evidence="1">Cell envelope</location>
    </subcellularLocation>
</comment>
<dbReference type="GO" id="GO:1904680">
    <property type="term" value="F:peptide transmembrane transporter activity"/>
    <property type="evidence" value="ECO:0007669"/>
    <property type="project" value="TreeGrafter"/>
</dbReference>
<feature type="domain" description="Solute-binding protein family 5" evidence="5">
    <location>
        <begin position="37"/>
        <end position="392"/>
    </location>
</feature>
<proteinExistence type="inferred from homology"/>
<keyword evidence="7" id="KW-1185">Reference proteome</keyword>
<dbReference type="GO" id="GO:0015833">
    <property type="term" value="P:peptide transport"/>
    <property type="evidence" value="ECO:0007669"/>
    <property type="project" value="TreeGrafter"/>
</dbReference>
<dbReference type="PANTHER" id="PTHR30290:SF10">
    <property type="entry name" value="PERIPLASMIC OLIGOPEPTIDE-BINDING PROTEIN-RELATED"/>
    <property type="match status" value="1"/>
</dbReference>
<dbReference type="InterPro" id="IPR039424">
    <property type="entry name" value="SBP_5"/>
</dbReference>
<sequence>MGLLPTTLNPQFAQGSRDHFLASHLYEGLFRVGRGGKVVPGLAQHVSVSEDGLHYRITLRPSHWSDGTPLTAHDFVRSWQGVLQPKKRFPALGFHFRWIAGGSSPSLVAEDSQTLVFSLKQRVPYFLKLLALPVFYPVLFDRNTFVSNGPFRLKQSDHFHEMVLEKNPFFWDQASVRLDQLKIVYIEEQAQISLFEKGEIDVIGSQFVPLYAEEIKEKLLPSKKIFSTDHVSSISFIRVNTLKGGLRSRKIRQALSMCLNRQALSDLSSGLMPPAYRYLPPTVFPQGHVVRLEESVLRARLLLEEGLREEGLVLSALGDLRLCCLHFCKNLAEAIQQQFLENLGLTIKVDLLDLPDFFKRISDGDFDLALSRFISSYEDPYAFFDLFVCDRGGKSTWDSSLLHALFQKGLSLNEESRMLYVARMEQLLLDELPVIPFSFGYCVYVVQPGLKGVLTNGLMTVDLSRAYWEE</sequence>
<comment type="similarity">
    <text evidence="2">Belongs to the bacterial solute-binding protein 5 family.</text>
</comment>
<dbReference type="InterPro" id="IPR000914">
    <property type="entry name" value="SBP_5_dom"/>
</dbReference>
<evidence type="ECO:0000256" key="3">
    <source>
        <dbReference type="ARBA" id="ARBA00022448"/>
    </source>
</evidence>
<dbReference type="Pfam" id="PF00496">
    <property type="entry name" value="SBP_bac_5"/>
    <property type="match status" value="1"/>
</dbReference>
<dbReference type="AlphaFoldDB" id="A0A369KG15"/>
<dbReference type="Gene3D" id="3.40.190.10">
    <property type="entry name" value="Periplasmic binding protein-like II"/>
    <property type="match status" value="1"/>
</dbReference>
<protein>
    <submittedName>
        <fullName evidence="6">Oligopeptide ABC transporter, periplasmic oligopeptide-binding protein OppA</fullName>
    </submittedName>
</protein>
<dbReference type="InterPro" id="IPR030678">
    <property type="entry name" value="Peptide/Ni-bd"/>
</dbReference>
<accession>A0A369KG15</accession>
<evidence type="ECO:0000256" key="2">
    <source>
        <dbReference type="ARBA" id="ARBA00005695"/>
    </source>
</evidence>
<organism evidence="6 7">
    <name type="scientific">Candidatus Similichlamydia laticola</name>
    <dbReference type="NCBI Taxonomy" id="2170265"/>
    <lineage>
        <taxon>Bacteria</taxon>
        <taxon>Pseudomonadati</taxon>
        <taxon>Chlamydiota</taxon>
        <taxon>Chlamydiia</taxon>
        <taxon>Parachlamydiales</taxon>
        <taxon>Candidatus Parilichlamydiaceae</taxon>
        <taxon>Candidatus Similichlamydia</taxon>
    </lineage>
</organism>
<gene>
    <name evidence="6" type="ORF">HAT2_00256</name>
</gene>
<evidence type="ECO:0000313" key="7">
    <source>
        <dbReference type="Proteomes" id="UP000253816"/>
    </source>
</evidence>
<name>A0A369KG15_9BACT</name>
<reference evidence="6 7" key="1">
    <citation type="submission" date="2018-07" db="EMBL/GenBank/DDBJ databases">
        <title>Comparative genomics of the Candidatus Parilichlamydiaceae reveals evidence of convergent evolution and genome reduction in the phylum Chlamydiae.</title>
        <authorList>
            <person name="Taylor-Brown A."/>
            <person name="Polkinghorne A."/>
        </authorList>
    </citation>
    <scope>NUCLEOTIDE SEQUENCE [LARGE SCALE GENOMIC DNA]</scope>
    <source>
        <strain evidence="6 7">Hat2</strain>
    </source>
</reference>
<evidence type="ECO:0000313" key="6">
    <source>
        <dbReference type="EMBL" id="RDB31645.1"/>
    </source>
</evidence>
<comment type="caution">
    <text evidence="6">The sequence shown here is derived from an EMBL/GenBank/DDBJ whole genome shotgun (WGS) entry which is preliminary data.</text>
</comment>
<dbReference type="SUPFAM" id="SSF53850">
    <property type="entry name" value="Periplasmic binding protein-like II"/>
    <property type="match status" value="1"/>
</dbReference>
<keyword evidence="3" id="KW-0813">Transport</keyword>
<dbReference type="PANTHER" id="PTHR30290">
    <property type="entry name" value="PERIPLASMIC BINDING COMPONENT OF ABC TRANSPORTER"/>
    <property type="match status" value="1"/>
</dbReference>
<dbReference type="EMBL" id="QQBG01000010">
    <property type="protein sequence ID" value="RDB31645.1"/>
    <property type="molecule type" value="Genomic_DNA"/>
</dbReference>
<dbReference type="CDD" id="cd08504">
    <property type="entry name" value="PBP2_OppA"/>
    <property type="match status" value="1"/>
</dbReference>
<dbReference type="Gene3D" id="3.90.76.10">
    <property type="entry name" value="Dipeptide-binding Protein, Domain 1"/>
    <property type="match status" value="1"/>
</dbReference>
<keyword evidence="4" id="KW-0732">Signal</keyword>
<dbReference type="Gene3D" id="3.10.105.10">
    <property type="entry name" value="Dipeptide-binding Protein, Domain 3"/>
    <property type="match status" value="1"/>
</dbReference>
<dbReference type="GO" id="GO:0043190">
    <property type="term" value="C:ATP-binding cassette (ABC) transporter complex"/>
    <property type="evidence" value="ECO:0007669"/>
    <property type="project" value="InterPro"/>
</dbReference>
<dbReference type="GO" id="GO:0030288">
    <property type="term" value="C:outer membrane-bounded periplasmic space"/>
    <property type="evidence" value="ECO:0007669"/>
    <property type="project" value="UniProtKB-ARBA"/>
</dbReference>
<evidence type="ECO:0000259" key="5">
    <source>
        <dbReference type="Pfam" id="PF00496"/>
    </source>
</evidence>
<dbReference type="Proteomes" id="UP000253816">
    <property type="component" value="Unassembled WGS sequence"/>
</dbReference>
<evidence type="ECO:0000256" key="4">
    <source>
        <dbReference type="ARBA" id="ARBA00022729"/>
    </source>
</evidence>
<dbReference type="PIRSF" id="PIRSF002741">
    <property type="entry name" value="MppA"/>
    <property type="match status" value="1"/>
</dbReference>
<evidence type="ECO:0000256" key="1">
    <source>
        <dbReference type="ARBA" id="ARBA00004196"/>
    </source>
</evidence>